<feature type="compositionally biased region" description="Polar residues" evidence="2">
    <location>
        <begin position="221"/>
        <end position="230"/>
    </location>
</feature>
<feature type="chain" id="PRO_5013462997" evidence="3">
    <location>
        <begin position="36"/>
        <end position="418"/>
    </location>
</feature>
<feature type="compositionally biased region" description="Polar residues" evidence="2">
    <location>
        <begin position="112"/>
        <end position="137"/>
    </location>
</feature>
<feature type="region of interest" description="Disordered" evidence="2">
    <location>
        <begin position="108"/>
        <end position="202"/>
    </location>
</feature>
<feature type="compositionally biased region" description="Polar residues" evidence="2">
    <location>
        <begin position="338"/>
        <end position="347"/>
    </location>
</feature>
<comment type="caution">
    <text evidence="4">The sequence shown here is derived from an EMBL/GenBank/DDBJ whole genome shotgun (WGS) entry which is preliminary data.</text>
</comment>
<dbReference type="PROSITE" id="PS51155">
    <property type="entry name" value="CHIT_BIND_RR_2"/>
    <property type="match status" value="1"/>
</dbReference>
<evidence type="ECO:0000256" key="3">
    <source>
        <dbReference type="SAM" id="SignalP"/>
    </source>
</evidence>
<feature type="compositionally biased region" description="Low complexity" evidence="2">
    <location>
        <begin position="232"/>
        <end position="250"/>
    </location>
</feature>
<keyword evidence="5" id="KW-1185">Reference proteome</keyword>
<keyword evidence="3" id="KW-0732">Signal</keyword>
<feature type="compositionally biased region" description="Low complexity" evidence="2">
    <location>
        <begin position="138"/>
        <end position="171"/>
    </location>
</feature>
<sequence>MTVSRKHHSSYNNPINMKFVRLALVFLAFVVLALAAPPSRQNKPFRPIPRIHRQAEDETTTFKTYQPKYNPFRSSVLRSSLNSGIRKNATLPMRSEFRFRQASMRKELAVGRTNNSAPVEEPVTSSTDATFSWSTNPELPSAFAELESSSPSSISETSPSSFSETMSSPLPTVSFSQSYVTSKPPVSTTPKPSSSSLTSNSIPNAPVLLRPLTFLKPESPKLTSDSSFRPVSSLESIPSSTPKSSLSSLPRTNTLDPSSRIPKAIESSPNRPPSITTQTSTSSASYPVSTPLRSAKSLPSPQIAGASIVPVSTNYEPRPKVSPVTSTSLVPSPPRSPKSATVQGGSTGYTNGVPTSYSFAYKVSDPAMKQDFGHSEKRVGDNTKGRYDVLLPDGRRQVVDYQVLADRGYVADVTYQSR</sequence>
<feature type="region of interest" description="Disordered" evidence="2">
    <location>
        <begin position="220"/>
        <end position="299"/>
    </location>
</feature>
<dbReference type="OrthoDB" id="6378648at2759"/>
<dbReference type="EMBL" id="LRGB01000687">
    <property type="protein sequence ID" value="KZS16934.1"/>
    <property type="molecule type" value="Genomic_DNA"/>
</dbReference>
<organism evidence="4 5">
    <name type="scientific">Daphnia magna</name>
    <dbReference type="NCBI Taxonomy" id="35525"/>
    <lineage>
        <taxon>Eukaryota</taxon>
        <taxon>Metazoa</taxon>
        <taxon>Ecdysozoa</taxon>
        <taxon>Arthropoda</taxon>
        <taxon>Crustacea</taxon>
        <taxon>Branchiopoda</taxon>
        <taxon>Diplostraca</taxon>
        <taxon>Cladocera</taxon>
        <taxon>Anomopoda</taxon>
        <taxon>Daphniidae</taxon>
        <taxon>Daphnia</taxon>
    </lineage>
</organism>
<protein>
    <submittedName>
        <fullName evidence="4">Uncharacterized protein</fullName>
    </submittedName>
</protein>
<dbReference type="PANTHER" id="PTHR12236:SF79">
    <property type="entry name" value="CUTICULAR PROTEIN 50CB-RELATED"/>
    <property type="match status" value="1"/>
</dbReference>
<feature type="compositionally biased region" description="Polar residues" evidence="2">
    <location>
        <begin position="286"/>
        <end position="299"/>
    </location>
</feature>
<dbReference type="InterPro" id="IPR000618">
    <property type="entry name" value="Insect_cuticle"/>
</dbReference>
<gene>
    <name evidence="4" type="ORF">APZ42_017574</name>
</gene>
<name>A0A0P5YUT7_9CRUS</name>
<keyword evidence="1" id="KW-0193">Cuticle</keyword>
<dbReference type="GO" id="GO:0005615">
    <property type="term" value="C:extracellular space"/>
    <property type="evidence" value="ECO:0007669"/>
    <property type="project" value="TreeGrafter"/>
</dbReference>
<accession>A0A0P5YUT7</accession>
<proteinExistence type="predicted"/>
<dbReference type="GO" id="GO:0042302">
    <property type="term" value="F:structural constituent of cuticle"/>
    <property type="evidence" value="ECO:0007669"/>
    <property type="project" value="UniProtKB-UniRule"/>
</dbReference>
<evidence type="ECO:0000313" key="4">
    <source>
        <dbReference type="EMBL" id="KZS16934.1"/>
    </source>
</evidence>
<feature type="compositionally biased region" description="Low complexity" evidence="2">
    <location>
        <begin position="178"/>
        <end position="201"/>
    </location>
</feature>
<feature type="region of interest" description="Disordered" evidence="2">
    <location>
        <begin position="313"/>
        <end position="347"/>
    </location>
</feature>
<dbReference type="PANTHER" id="PTHR12236">
    <property type="entry name" value="STRUCTURAL CONTITUENT OF CUTICLE"/>
    <property type="match status" value="1"/>
</dbReference>
<feature type="compositionally biased region" description="Low complexity" evidence="2">
    <location>
        <begin position="321"/>
        <end position="330"/>
    </location>
</feature>
<dbReference type="InterPro" id="IPR051217">
    <property type="entry name" value="Insect_Cuticle_Struc_Prot"/>
</dbReference>
<feature type="signal peptide" evidence="3">
    <location>
        <begin position="1"/>
        <end position="35"/>
    </location>
</feature>
<dbReference type="Proteomes" id="UP000076858">
    <property type="component" value="Unassembled WGS sequence"/>
</dbReference>
<evidence type="ECO:0000256" key="1">
    <source>
        <dbReference type="ARBA" id="ARBA00022460"/>
    </source>
</evidence>
<reference evidence="4 5" key="1">
    <citation type="submission" date="2016-03" db="EMBL/GenBank/DDBJ databases">
        <title>EvidentialGene: Evidence-directed Construction of Genes on Genomes.</title>
        <authorList>
            <person name="Gilbert D.G."/>
            <person name="Choi J.-H."/>
            <person name="Mockaitis K."/>
            <person name="Colbourne J."/>
            <person name="Pfrender M."/>
        </authorList>
    </citation>
    <scope>NUCLEOTIDE SEQUENCE [LARGE SCALE GENOMIC DNA]</scope>
    <source>
        <strain evidence="4 5">Xinb3</strain>
        <tissue evidence="4">Complete organism</tissue>
    </source>
</reference>
<feature type="compositionally biased region" description="Low complexity" evidence="2">
    <location>
        <begin position="274"/>
        <end position="285"/>
    </location>
</feature>
<dbReference type="AlphaFoldDB" id="A0A0P5YUT7"/>
<dbReference type="STRING" id="35525.A0A0P5YUT7"/>
<evidence type="ECO:0000313" key="5">
    <source>
        <dbReference type="Proteomes" id="UP000076858"/>
    </source>
</evidence>
<evidence type="ECO:0000256" key="2">
    <source>
        <dbReference type="SAM" id="MobiDB-lite"/>
    </source>
</evidence>
<dbReference type="GO" id="GO:0031012">
    <property type="term" value="C:extracellular matrix"/>
    <property type="evidence" value="ECO:0007669"/>
    <property type="project" value="TreeGrafter"/>
</dbReference>
<dbReference type="Pfam" id="PF00379">
    <property type="entry name" value="Chitin_bind_4"/>
    <property type="match status" value="1"/>
</dbReference>